<evidence type="ECO:0000313" key="4">
    <source>
        <dbReference type="Proteomes" id="UP000584374"/>
    </source>
</evidence>
<gene>
    <name evidence="3" type="ORF">BJ970_005016</name>
</gene>
<dbReference type="EMBL" id="JACHIW010000001">
    <property type="protein sequence ID" value="MBB5157482.1"/>
    <property type="molecule type" value="Genomic_DNA"/>
</dbReference>
<comment type="caution">
    <text evidence="3">The sequence shown here is derived from an EMBL/GenBank/DDBJ whole genome shotgun (WGS) entry which is preliminary data.</text>
</comment>
<organism evidence="3 4">
    <name type="scientific">Saccharopolyspora phatthalungensis</name>
    <dbReference type="NCBI Taxonomy" id="664693"/>
    <lineage>
        <taxon>Bacteria</taxon>
        <taxon>Bacillati</taxon>
        <taxon>Actinomycetota</taxon>
        <taxon>Actinomycetes</taxon>
        <taxon>Pseudonocardiales</taxon>
        <taxon>Pseudonocardiaceae</taxon>
        <taxon>Saccharopolyspora</taxon>
    </lineage>
</organism>
<sequence>MEPGGILRVGLIAALLAAWLLYRWYRRSVTAGTWALVLVVGANLVSSIIRRGAKPGGPWESIDPRLIVLFTNIMIVVSLIGLVLFRLYIEGYTDPAAIRRRLRRPLAVAAVATAVFCACTAWAYAIGDPMEMYNTPDISAPAGIFALTGRLYMTWVFGETGIWAIRWLRHTTLITKIGLVLVAAGSLILALSTAIDSAAALISLLGFRVPDTHGYVAASDTLGAIGLVAGILLPVLLGRIQALVVWMRAWWLHRQLAPLWHAVQALYPELVLNVPAQRGIGSADMRSFRARRRLTECADGLARLAGAPPQTGLATELAALSREYYPAIVADQRPEDTETLTSVMTNDARQLVRLSRAVARQLDVPTDPQKGNQG</sequence>
<dbReference type="AlphaFoldDB" id="A0A840Q4Q2"/>
<dbReference type="RefSeq" id="WP_184728396.1">
    <property type="nucleotide sequence ID" value="NZ_JACHIW010000001.1"/>
</dbReference>
<evidence type="ECO:0000256" key="1">
    <source>
        <dbReference type="SAM" id="Phobius"/>
    </source>
</evidence>
<keyword evidence="1" id="KW-0812">Transmembrane</keyword>
<accession>A0A840Q4Q2</accession>
<name>A0A840Q4Q2_9PSEU</name>
<proteinExistence type="predicted"/>
<feature type="transmembrane region" description="Helical" evidence="1">
    <location>
        <begin position="138"/>
        <end position="158"/>
    </location>
</feature>
<feature type="transmembrane region" description="Helical" evidence="1">
    <location>
        <begin position="34"/>
        <end position="53"/>
    </location>
</feature>
<keyword evidence="1" id="KW-0472">Membrane</keyword>
<feature type="transmembrane region" description="Helical" evidence="1">
    <location>
        <begin position="65"/>
        <end position="85"/>
    </location>
</feature>
<feature type="transmembrane region" description="Helical" evidence="1">
    <location>
        <begin position="179"/>
        <end position="202"/>
    </location>
</feature>
<feature type="transmembrane region" description="Helical" evidence="1">
    <location>
        <begin position="106"/>
        <end position="126"/>
    </location>
</feature>
<evidence type="ECO:0000313" key="3">
    <source>
        <dbReference type="EMBL" id="MBB5157482.1"/>
    </source>
</evidence>
<dbReference type="InterPro" id="IPR050039">
    <property type="entry name" value="MAB_1171c-like"/>
</dbReference>
<feature type="transmembrane region" description="Helical" evidence="1">
    <location>
        <begin position="6"/>
        <end position="22"/>
    </location>
</feature>
<dbReference type="NCBIfam" id="NF042915">
    <property type="entry name" value="MAB_1171c_fam"/>
    <property type="match status" value="1"/>
</dbReference>
<evidence type="ECO:0000259" key="2">
    <source>
        <dbReference type="Pfam" id="PF20182"/>
    </source>
</evidence>
<dbReference type="InterPro" id="IPR046675">
    <property type="entry name" value="DUF6545"/>
</dbReference>
<reference evidence="3 4" key="1">
    <citation type="submission" date="2020-08" db="EMBL/GenBank/DDBJ databases">
        <title>Sequencing the genomes of 1000 actinobacteria strains.</title>
        <authorList>
            <person name="Klenk H.-P."/>
        </authorList>
    </citation>
    <scope>NUCLEOTIDE SEQUENCE [LARGE SCALE GENOMIC DNA]</scope>
    <source>
        <strain evidence="3 4">DSM 45584</strain>
    </source>
</reference>
<dbReference type="Proteomes" id="UP000584374">
    <property type="component" value="Unassembled WGS sequence"/>
</dbReference>
<keyword evidence="4" id="KW-1185">Reference proteome</keyword>
<keyword evidence="1" id="KW-1133">Transmembrane helix</keyword>
<dbReference type="Pfam" id="PF20182">
    <property type="entry name" value="DUF6545"/>
    <property type="match status" value="1"/>
</dbReference>
<protein>
    <recommendedName>
        <fullName evidence="2">DUF6545 domain-containing protein</fullName>
    </recommendedName>
</protein>
<feature type="domain" description="DUF6545" evidence="2">
    <location>
        <begin position="246"/>
        <end position="318"/>
    </location>
</feature>
<feature type="transmembrane region" description="Helical" evidence="1">
    <location>
        <begin position="222"/>
        <end position="246"/>
    </location>
</feature>